<dbReference type="NCBIfam" id="TIGR00350">
    <property type="entry name" value="lytR_cpsA_psr"/>
    <property type="match status" value="1"/>
</dbReference>
<feature type="domain" description="Cell envelope-related transcriptional attenuator" evidence="2">
    <location>
        <begin position="80"/>
        <end position="221"/>
    </location>
</feature>
<sequence>MLRKTLPVGLFILLLCSLVVVLKAAGLEQINQNSPPDINLIESTEKKNSLAKLQKPVNVLIVGLDTGRFPGGASREGVGRTDTIILACLNPQNQAVNLLSIPRDTLVEIPGHGEDKINHAHPFGGMPLVIKTVERFSGVKIDYYVKFNYLCYEEVVRTLGVVEVTVTEELHHKYYDFYPGKMKMGPEQAFIYLRLRNVPRGDIARTERQQRFCIDLVKEIKKPKNWARLPKIYQIINEKGETNIKLWDLLRIANTFKSINGSDISVNTVAGSNYKERGIYYWKPDMKKTAAQIKLLFDTDKQN</sequence>
<dbReference type="Gene3D" id="3.40.630.190">
    <property type="entry name" value="LCP protein"/>
    <property type="match status" value="1"/>
</dbReference>
<dbReference type="InterPro" id="IPR004474">
    <property type="entry name" value="LytR_CpsA_psr"/>
</dbReference>
<accession>A0A1I6E2Z6</accession>
<dbReference type="PANTHER" id="PTHR33392:SF6">
    <property type="entry name" value="POLYISOPRENYL-TEICHOIC ACID--PEPTIDOGLYCAN TEICHOIC ACID TRANSFERASE TAGU"/>
    <property type="match status" value="1"/>
</dbReference>
<evidence type="ECO:0000256" key="1">
    <source>
        <dbReference type="ARBA" id="ARBA00006068"/>
    </source>
</evidence>
<dbReference type="InterPro" id="IPR050922">
    <property type="entry name" value="LytR/CpsA/Psr_CW_biosynth"/>
</dbReference>
<organism evidence="3 4">
    <name type="scientific">Desulfoscipio geothermicus DSM 3669</name>
    <dbReference type="NCBI Taxonomy" id="1121426"/>
    <lineage>
        <taxon>Bacteria</taxon>
        <taxon>Bacillati</taxon>
        <taxon>Bacillota</taxon>
        <taxon>Clostridia</taxon>
        <taxon>Eubacteriales</taxon>
        <taxon>Desulfallaceae</taxon>
        <taxon>Desulfoscipio</taxon>
    </lineage>
</organism>
<dbReference type="Pfam" id="PF03816">
    <property type="entry name" value="LytR_cpsA_psr"/>
    <property type="match status" value="1"/>
</dbReference>
<comment type="similarity">
    <text evidence="1">Belongs to the LytR/CpsA/Psr (LCP) family.</text>
</comment>
<dbReference type="PANTHER" id="PTHR33392">
    <property type="entry name" value="POLYISOPRENYL-TEICHOIC ACID--PEPTIDOGLYCAN TEICHOIC ACID TRANSFERASE TAGU"/>
    <property type="match status" value="1"/>
</dbReference>
<dbReference type="AlphaFoldDB" id="A0A1I6E2Z6"/>
<protein>
    <submittedName>
        <fullName evidence="3">Transcriptional attenuator, LytR family</fullName>
    </submittedName>
</protein>
<dbReference type="OrthoDB" id="9782542at2"/>
<evidence type="ECO:0000259" key="2">
    <source>
        <dbReference type="Pfam" id="PF03816"/>
    </source>
</evidence>
<keyword evidence="4" id="KW-1185">Reference proteome</keyword>
<evidence type="ECO:0000313" key="4">
    <source>
        <dbReference type="Proteomes" id="UP000199584"/>
    </source>
</evidence>
<reference evidence="4" key="1">
    <citation type="submission" date="2016-10" db="EMBL/GenBank/DDBJ databases">
        <authorList>
            <person name="Varghese N."/>
            <person name="Submissions S."/>
        </authorList>
    </citation>
    <scope>NUCLEOTIDE SEQUENCE [LARGE SCALE GENOMIC DNA]</scope>
    <source>
        <strain evidence="4">DSM 3669</strain>
    </source>
</reference>
<name>A0A1I6E2Z6_9FIRM</name>
<dbReference type="EMBL" id="FOYM01000024">
    <property type="protein sequence ID" value="SFR12066.1"/>
    <property type="molecule type" value="Genomic_DNA"/>
</dbReference>
<dbReference type="RefSeq" id="WP_092485458.1">
    <property type="nucleotide sequence ID" value="NZ_FOYM01000024.1"/>
</dbReference>
<gene>
    <name evidence="3" type="ORF">SAMN05660706_12437</name>
</gene>
<evidence type="ECO:0000313" key="3">
    <source>
        <dbReference type="EMBL" id="SFR12066.1"/>
    </source>
</evidence>
<proteinExistence type="inferred from homology"/>
<dbReference type="STRING" id="39060.SAMN05660706_12437"/>
<dbReference type="Proteomes" id="UP000199584">
    <property type="component" value="Unassembled WGS sequence"/>
</dbReference>